<name>A0A329MCY3_9BACL</name>
<keyword evidence="2" id="KW-1133">Transmembrane helix</keyword>
<evidence type="ECO:0000256" key="1">
    <source>
        <dbReference type="SAM" id="Coils"/>
    </source>
</evidence>
<dbReference type="Proteomes" id="UP000250369">
    <property type="component" value="Unassembled WGS sequence"/>
</dbReference>
<evidence type="ECO:0000256" key="2">
    <source>
        <dbReference type="SAM" id="Phobius"/>
    </source>
</evidence>
<dbReference type="Gene3D" id="3.30.565.10">
    <property type="entry name" value="Histidine kinase-like ATPase, C-terminal domain"/>
    <property type="match status" value="1"/>
</dbReference>
<keyword evidence="2" id="KW-0812">Transmembrane</keyword>
<sequence>MEKLSVVAFCYSGCQLFAAQVIDNMKRKVSVSFKMNVFRNLLLITLPLIGLLSAYNIYSYYTFNAKFVESNQQSLALYARNMQIDLNALDTLLAHIALNNDNFHLLNNPVDPLQAHVASHEMMIQLSAALNSYKAADAFFVYSTINNTYRDIFKEGYSYEWKEAIRNQVRQLAETRENFYYSGWMTYEVQGKYYLFRLLGKNGTYAAVMVDFAQMYTLDLVHEGVEVIYATQDRVALTNRQFVEENNLWTNDHYTVVGAPIANSEIQLMFAVPKPGVFKGGFAILFTLSLLTVLLVLIRLVLLNRSVLSPWQRLVLRIGRGSEPQQLEEYRIEEFKRVDAAFTQMSNEINQLKIVAYEQEIRRQKAELQHLQLQIRPHFFLNCLKSLYGMAQQQSFERIQQMILAISNHLRYNFKDNLQLVSFRQEMDHVQNYMRIQHIAHHIPPLCEWQVDPALMDFALPPLSIQTFVENSVKYATKPQEQLLIRIKAALLESDDGSYADITIQDNGSGFDPSILEELNCGDSTIYTDIHVGLSNVRHRLFMLYGEKAWLAFFNNDEGAVAEIILPISSKLKGEENE</sequence>
<gene>
    <name evidence="5" type="ORF">DQG23_26725</name>
</gene>
<proteinExistence type="predicted"/>
<evidence type="ECO:0000259" key="3">
    <source>
        <dbReference type="Pfam" id="PF02518"/>
    </source>
</evidence>
<dbReference type="EMBL" id="QMFB01000018">
    <property type="protein sequence ID" value="RAV17720.1"/>
    <property type="molecule type" value="Genomic_DNA"/>
</dbReference>
<feature type="transmembrane region" description="Helical" evidence="2">
    <location>
        <begin position="42"/>
        <end position="61"/>
    </location>
</feature>
<dbReference type="Pfam" id="PF06580">
    <property type="entry name" value="His_kinase"/>
    <property type="match status" value="1"/>
</dbReference>
<keyword evidence="6" id="KW-1185">Reference proteome</keyword>
<organism evidence="5 6">
    <name type="scientific">Paenibacillus contaminans</name>
    <dbReference type="NCBI Taxonomy" id="450362"/>
    <lineage>
        <taxon>Bacteria</taxon>
        <taxon>Bacillati</taxon>
        <taxon>Bacillota</taxon>
        <taxon>Bacilli</taxon>
        <taxon>Bacillales</taxon>
        <taxon>Paenibacillaceae</taxon>
        <taxon>Paenibacillus</taxon>
    </lineage>
</organism>
<keyword evidence="2" id="KW-0472">Membrane</keyword>
<dbReference type="InterPro" id="IPR003594">
    <property type="entry name" value="HATPase_dom"/>
</dbReference>
<dbReference type="InterPro" id="IPR036890">
    <property type="entry name" value="HATPase_C_sf"/>
</dbReference>
<evidence type="ECO:0000313" key="6">
    <source>
        <dbReference type="Proteomes" id="UP000250369"/>
    </source>
</evidence>
<dbReference type="GO" id="GO:0016020">
    <property type="term" value="C:membrane"/>
    <property type="evidence" value="ECO:0007669"/>
    <property type="project" value="InterPro"/>
</dbReference>
<accession>A0A329MCY3</accession>
<dbReference type="InterPro" id="IPR050640">
    <property type="entry name" value="Bact_2-comp_sensor_kinase"/>
</dbReference>
<dbReference type="PANTHER" id="PTHR34220">
    <property type="entry name" value="SENSOR HISTIDINE KINASE YPDA"/>
    <property type="match status" value="1"/>
</dbReference>
<evidence type="ECO:0000313" key="5">
    <source>
        <dbReference type="EMBL" id="RAV17720.1"/>
    </source>
</evidence>
<comment type="caution">
    <text evidence="5">The sequence shown here is derived from an EMBL/GenBank/DDBJ whole genome shotgun (WGS) entry which is preliminary data.</text>
</comment>
<dbReference type="PANTHER" id="PTHR34220:SF7">
    <property type="entry name" value="SENSOR HISTIDINE KINASE YPDA"/>
    <property type="match status" value="1"/>
</dbReference>
<feature type="coiled-coil region" evidence="1">
    <location>
        <begin position="347"/>
        <end position="374"/>
    </location>
</feature>
<evidence type="ECO:0000259" key="4">
    <source>
        <dbReference type="Pfam" id="PF06580"/>
    </source>
</evidence>
<keyword evidence="1" id="KW-0175">Coiled coil</keyword>
<feature type="transmembrane region" description="Helical" evidence="2">
    <location>
        <begin position="282"/>
        <end position="302"/>
    </location>
</feature>
<dbReference type="GO" id="GO:0000155">
    <property type="term" value="F:phosphorelay sensor kinase activity"/>
    <property type="evidence" value="ECO:0007669"/>
    <property type="project" value="InterPro"/>
</dbReference>
<feature type="domain" description="Signal transduction histidine kinase internal region" evidence="4">
    <location>
        <begin position="366"/>
        <end position="439"/>
    </location>
</feature>
<dbReference type="Pfam" id="PF02518">
    <property type="entry name" value="HATPase_c"/>
    <property type="match status" value="1"/>
</dbReference>
<dbReference type="InterPro" id="IPR010559">
    <property type="entry name" value="Sig_transdc_His_kin_internal"/>
</dbReference>
<dbReference type="AlphaFoldDB" id="A0A329MCY3"/>
<reference evidence="5 6" key="1">
    <citation type="journal article" date="2009" name="Int. J. Syst. Evol. Microbiol.">
        <title>Paenibacillus contaminans sp. nov., isolated from a contaminated laboratory plate.</title>
        <authorList>
            <person name="Chou J.H."/>
            <person name="Lee J.H."/>
            <person name="Lin M.C."/>
            <person name="Chang P.S."/>
            <person name="Arun A.B."/>
            <person name="Young C.C."/>
            <person name="Chen W.M."/>
        </authorList>
    </citation>
    <scope>NUCLEOTIDE SEQUENCE [LARGE SCALE GENOMIC DNA]</scope>
    <source>
        <strain evidence="5 6">CKOBP-6</strain>
    </source>
</reference>
<feature type="domain" description="Histidine kinase/HSP90-like ATPase" evidence="3">
    <location>
        <begin position="465"/>
        <end position="567"/>
    </location>
</feature>
<protein>
    <submittedName>
        <fullName evidence="5">Uncharacterized protein</fullName>
    </submittedName>
</protein>
<dbReference type="SUPFAM" id="SSF55874">
    <property type="entry name" value="ATPase domain of HSP90 chaperone/DNA topoisomerase II/histidine kinase"/>
    <property type="match status" value="1"/>
</dbReference>